<accession>A0A411MNU7</accession>
<dbReference type="OrthoDB" id="7030741at2"/>
<keyword evidence="2" id="KW-1185">Reference proteome</keyword>
<sequence length="94" mass="10826">MEKIERSAVRLATERLQEDWDAAVQQLIATGSKLYAGKRYMGWGQNAFHDLKIRNELSSTIAWDWSDLLKLSYQYGPTQIINFQGDVFVEIEAT</sequence>
<dbReference type="RefSeq" id="WP_130266290.1">
    <property type="nucleotide sequence ID" value="NZ_CP035952.1"/>
</dbReference>
<evidence type="ECO:0000313" key="1">
    <source>
        <dbReference type="EMBL" id="QBF28492.1"/>
    </source>
</evidence>
<evidence type="ECO:0000313" key="2">
    <source>
        <dbReference type="Proteomes" id="UP000291130"/>
    </source>
</evidence>
<dbReference type="AlphaFoldDB" id="A0A411MNU7"/>
<gene>
    <name evidence="1" type="ORF">EXN22_23390</name>
</gene>
<protein>
    <submittedName>
        <fullName evidence="1">Uncharacterized protein</fullName>
    </submittedName>
</protein>
<dbReference type="EMBL" id="CP035952">
    <property type="protein sequence ID" value="QBF28492.1"/>
    <property type="molecule type" value="Genomic_DNA"/>
</dbReference>
<dbReference type="Proteomes" id="UP000291130">
    <property type="component" value="Chromosome"/>
</dbReference>
<name>A0A411MNU7_9PSED</name>
<dbReference type="KEGG" id="ptk:EXN22_23390"/>
<reference evidence="1 2" key="1">
    <citation type="submission" date="2019-02" db="EMBL/GenBank/DDBJ databases">
        <title>Complete genome sequence of Pseudomonas sp. SNU WT1 isolated from rainbow trout.</title>
        <authorList>
            <person name="Oh W.T."/>
            <person name="Park S.C."/>
        </authorList>
    </citation>
    <scope>NUCLEOTIDE SEQUENCE [LARGE SCALE GENOMIC DNA]</scope>
    <source>
        <strain evidence="1 2">SNU WT1</strain>
    </source>
</reference>
<proteinExistence type="predicted"/>
<organism evidence="1 2">
    <name type="scientific">Pseudomonas tructae</name>
    <dbReference type="NCBI Taxonomy" id="2518644"/>
    <lineage>
        <taxon>Bacteria</taxon>
        <taxon>Pseudomonadati</taxon>
        <taxon>Pseudomonadota</taxon>
        <taxon>Gammaproteobacteria</taxon>
        <taxon>Pseudomonadales</taxon>
        <taxon>Pseudomonadaceae</taxon>
        <taxon>Pseudomonas</taxon>
    </lineage>
</organism>